<dbReference type="PANTHER" id="PTHR43156">
    <property type="entry name" value="STAGE II SPORULATION PROTEIN E-RELATED"/>
    <property type="match status" value="1"/>
</dbReference>
<dbReference type="InterPro" id="IPR029016">
    <property type="entry name" value="GAF-like_dom_sf"/>
</dbReference>
<dbReference type="SUPFAM" id="SSF55785">
    <property type="entry name" value="PYP-like sensor domain (PAS domain)"/>
    <property type="match status" value="2"/>
</dbReference>
<dbReference type="PANTHER" id="PTHR43156:SF2">
    <property type="entry name" value="STAGE II SPORULATION PROTEIN E"/>
    <property type="match status" value="1"/>
</dbReference>
<evidence type="ECO:0000313" key="3">
    <source>
        <dbReference type="EMBL" id="GAA0348807.1"/>
    </source>
</evidence>
<dbReference type="Gene3D" id="3.30.450.40">
    <property type="match status" value="1"/>
</dbReference>
<dbReference type="SUPFAM" id="SSF55781">
    <property type="entry name" value="GAF domain-like"/>
    <property type="match status" value="1"/>
</dbReference>
<dbReference type="InterPro" id="IPR036457">
    <property type="entry name" value="PPM-type-like_dom_sf"/>
</dbReference>
<dbReference type="Gene3D" id="3.60.40.10">
    <property type="entry name" value="PPM-type phosphatase domain"/>
    <property type="match status" value="1"/>
</dbReference>
<dbReference type="InterPro" id="IPR052016">
    <property type="entry name" value="Bact_Sigma-Reg"/>
</dbReference>
<dbReference type="NCBIfam" id="TIGR00229">
    <property type="entry name" value="sensory_box"/>
    <property type="match status" value="2"/>
</dbReference>
<dbReference type="CDD" id="cd00130">
    <property type="entry name" value="PAS"/>
    <property type="match status" value="2"/>
</dbReference>
<reference evidence="3 4" key="1">
    <citation type="journal article" date="2019" name="Int. J. Syst. Evol. Microbiol.">
        <title>The Global Catalogue of Microorganisms (GCM) 10K type strain sequencing project: providing services to taxonomists for standard genome sequencing and annotation.</title>
        <authorList>
            <consortium name="The Broad Institute Genomics Platform"/>
            <consortium name="The Broad Institute Genome Sequencing Center for Infectious Disease"/>
            <person name="Wu L."/>
            <person name="Ma J."/>
        </authorList>
    </citation>
    <scope>NUCLEOTIDE SEQUENCE [LARGE SCALE GENOMIC DNA]</scope>
    <source>
        <strain evidence="3 4">JCM 4565</strain>
    </source>
</reference>
<dbReference type="InterPro" id="IPR003594">
    <property type="entry name" value="HATPase_dom"/>
</dbReference>
<dbReference type="Pfam" id="PF07228">
    <property type="entry name" value="SpoIIE"/>
    <property type="match status" value="1"/>
</dbReference>
<dbReference type="PROSITE" id="PS50112">
    <property type="entry name" value="PAS"/>
    <property type="match status" value="1"/>
</dbReference>
<proteinExistence type="predicted"/>
<dbReference type="InterPro" id="IPR001932">
    <property type="entry name" value="PPM-type_phosphatase-like_dom"/>
</dbReference>
<protein>
    <submittedName>
        <fullName evidence="3">SpoIIE family protein phosphatase</fullName>
    </submittedName>
</protein>
<evidence type="ECO:0000313" key="4">
    <source>
        <dbReference type="Proteomes" id="UP001500063"/>
    </source>
</evidence>
<evidence type="ECO:0000259" key="2">
    <source>
        <dbReference type="PROSITE" id="PS50112"/>
    </source>
</evidence>
<dbReference type="InterPro" id="IPR013767">
    <property type="entry name" value="PAS_fold"/>
</dbReference>
<evidence type="ECO:0000256" key="1">
    <source>
        <dbReference type="ARBA" id="ARBA00022801"/>
    </source>
</evidence>
<dbReference type="InterPro" id="IPR000014">
    <property type="entry name" value="PAS"/>
</dbReference>
<dbReference type="Gene3D" id="3.30.565.10">
    <property type="entry name" value="Histidine kinase-like ATPase, C-terminal domain"/>
    <property type="match status" value="1"/>
</dbReference>
<dbReference type="SMART" id="SM00091">
    <property type="entry name" value="PAS"/>
    <property type="match status" value="2"/>
</dbReference>
<dbReference type="Pfam" id="PF13581">
    <property type="entry name" value="HATPase_c_2"/>
    <property type="match status" value="1"/>
</dbReference>
<dbReference type="Proteomes" id="UP001500063">
    <property type="component" value="Unassembled WGS sequence"/>
</dbReference>
<name>A0ABN0WX21_9ACTN</name>
<dbReference type="SMART" id="SM00331">
    <property type="entry name" value="PP2C_SIG"/>
    <property type="match status" value="1"/>
</dbReference>
<dbReference type="Pfam" id="PF08448">
    <property type="entry name" value="PAS_4"/>
    <property type="match status" value="1"/>
</dbReference>
<organism evidence="3 4">
    <name type="scientific">Streptomyces blastmyceticus</name>
    <dbReference type="NCBI Taxonomy" id="68180"/>
    <lineage>
        <taxon>Bacteria</taxon>
        <taxon>Bacillati</taxon>
        <taxon>Actinomycetota</taxon>
        <taxon>Actinomycetes</taxon>
        <taxon>Kitasatosporales</taxon>
        <taxon>Streptomycetaceae</taxon>
        <taxon>Streptomyces</taxon>
    </lineage>
</organism>
<dbReference type="RefSeq" id="WP_344118023.1">
    <property type="nucleotide sequence ID" value="NZ_BAAABW010000015.1"/>
</dbReference>
<dbReference type="SUPFAM" id="SSF81606">
    <property type="entry name" value="PP2C-like"/>
    <property type="match status" value="1"/>
</dbReference>
<accession>A0ABN0WX21</accession>
<feature type="domain" description="PAS" evidence="2">
    <location>
        <begin position="1"/>
        <end position="55"/>
    </location>
</feature>
<dbReference type="InterPro" id="IPR035965">
    <property type="entry name" value="PAS-like_dom_sf"/>
</dbReference>
<dbReference type="InterPro" id="IPR013656">
    <property type="entry name" value="PAS_4"/>
</dbReference>
<dbReference type="Gene3D" id="3.30.450.20">
    <property type="entry name" value="PAS domain"/>
    <property type="match status" value="2"/>
</dbReference>
<dbReference type="EMBL" id="BAAABW010000015">
    <property type="protein sequence ID" value="GAA0348807.1"/>
    <property type="molecule type" value="Genomic_DNA"/>
</dbReference>
<keyword evidence="1" id="KW-0378">Hydrolase</keyword>
<keyword evidence="4" id="KW-1185">Reference proteome</keyword>
<comment type="caution">
    <text evidence="3">The sequence shown here is derived from an EMBL/GenBank/DDBJ whole genome shotgun (WGS) entry which is preliminary data.</text>
</comment>
<dbReference type="SUPFAM" id="SSF55874">
    <property type="entry name" value="ATPase domain of HSP90 chaperone/DNA topoisomerase II/histidine kinase"/>
    <property type="match status" value="1"/>
</dbReference>
<dbReference type="CDD" id="cd16936">
    <property type="entry name" value="HATPase_RsbW-like"/>
    <property type="match status" value="1"/>
</dbReference>
<gene>
    <name evidence="3" type="ORF">GCM10010319_26870</name>
</gene>
<dbReference type="InterPro" id="IPR036890">
    <property type="entry name" value="HATPase_C_sf"/>
</dbReference>
<sequence>MDAHIHTLPRTATVPVAAVDAQGAVALWSPAARQLLGYTSGEIVGRPAALLLAAPLPEPARRSLMESTPWRGVVPARHEDGSTMHVTVETCPSGNGPVRWVLLGAATADAAPQDVMSATLKEWTYDQSPFALSTYDHENRLTSVNAEMLRLSGSGTEEEMLGRRIEEIHPGPPFDTFADLMDQVLRTGKPLRTDTFFRSPGDARKRAWASFFNPLKDRDGRVRGVSTAALDVTEQYRAQQCLALVNDAGARIGTTLDTTRTAQELVDVTAGRFADFVSVDLLDSVVQGEEPRPGHIDGTAPLHRAAAHDGALRPPYGTGETHSYLPHSPTARALASGVPSLHRIGEPGFGQWVRDTPALPDRVRARGVHSVLAVPLSARGIALGLALFVRQGDSPLFDANDLLPAREIAARAGVCIDNARRYTQERAVALTLQRSLLPSRLPDQDAVEVTSRYLPACAQAGVGGDWFDVIPLSGARVALVVGDVVGHGLQASAVMGRLRAAVRTLADLELPPDELLTHLDDLVIQLAQDRAAECADGSREAARETGATCLYVVYDPVSRMCALARAGHPAPVLVSPDGAARYLDMPSGPPLGVGGLPFEATELELPEGSLLALYTDGLVEGGVDHDIGVGLDKLSAALAGPAAPLEQTCDAVLDALLPGRGGRPADDVALLLARTRVLDASCVADWELPADCAAVADVRRRASGQLAAWGLEELDFTTELVVSELVTNAIRYGRAPIRLRLIRGGDALICEVSDAGSTSPRMRRARIFDEGGRGLLLVAQLTERWGTRFTPGGKTIWAEQPLAAAG</sequence>
<dbReference type="Pfam" id="PF00989">
    <property type="entry name" value="PAS"/>
    <property type="match status" value="1"/>
</dbReference>